<feature type="compositionally biased region" description="Polar residues" evidence="1">
    <location>
        <begin position="1"/>
        <end position="10"/>
    </location>
</feature>
<feature type="compositionally biased region" description="Low complexity" evidence="1">
    <location>
        <begin position="34"/>
        <end position="43"/>
    </location>
</feature>
<evidence type="ECO:0000313" key="2">
    <source>
        <dbReference type="EMBL" id="KAK8987014.1"/>
    </source>
</evidence>
<dbReference type="EMBL" id="JBBPBN010000061">
    <property type="protein sequence ID" value="KAK8987014.1"/>
    <property type="molecule type" value="Genomic_DNA"/>
</dbReference>
<comment type="caution">
    <text evidence="2">The sequence shown here is derived from an EMBL/GenBank/DDBJ whole genome shotgun (WGS) entry which is preliminary data.</text>
</comment>
<proteinExistence type="predicted"/>
<reference evidence="2 3" key="1">
    <citation type="journal article" date="2024" name="G3 (Bethesda)">
        <title>Genome assembly of Hibiscus sabdariffa L. provides insights into metabolisms of medicinal natural products.</title>
        <authorList>
            <person name="Kim T."/>
        </authorList>
    </citation>
    <scope>NUCLEOTIDE SEQUENCE [LARGE SCALE GENOMIC DNA]</scope>
    <source>
        <strain evidence="2">TK-2024</strain>
        <tissue evidence="2">Old leaves</tissue>
    </source>
</reference>
<feature type="compositionally biased region" description="Low complexity" evidence="1">
    <location>
        <begin position="73"/>
        <end position="87"/>
    </location>
</feature>
<dbReference type="Proteomes" id="UP001396334">
    <property type="component" value="Unassembled WGS sequence"/>
</dbReference>
<name>A0ABR2PF12_9ROSI</name>
<organism evidence="2 3">
    <name type="scientific">Hibiscus sabdariffa</name>
    <name type="common">roselle</name>
    <dbReference type="NCBI Taxonomy" id="183260"/>
    <lineage>
        <taxon>Eukaryota</taxon>
        <taxon>Viridiplantae</taxon>
        <taxon>Streptophyta</taxon>
        <taxon>Embryophyta</taxon>
        <taxon>Tracheophyta</taxon>
        <taxon>Spermatophyta</taxon>
        <taxon>Magnoliopsida</taxon>
        <taxon>eudicotyledons</taxon>
        <taxon>Gunneridae</taxon>
        <taxon>Pentapetalae</taxon>
        <taxon>rosids</taxon>
        <taxon>malvids</taxon>
        <taxon>Malvales</taxon>
        <taxon>Malvaceae</taxon>
        <taxon>Malvoideae</taxon>
        <taxon>Hibiscus</taxon>
    </lineage>
</organism>
<evidence type="ECO:0000256" key="1">
    <source>
        <dbReference type="SAM" id="MobiDB-lite"/>
    </source>
</evidence>
<evidence type="ECO:0000313" key="3">
    <source>
        <dbReference type="Proteomes" id="UP001396334"/>
    </source>
</evidence>
<accession>A0ABR2PF12</accession>
<sequence length="167" mass="18050">MVQTRSQVRKSAQPLLPMHVSLSSDDNHTSQGFSCDDSSSPNSSRHHHQLPHLSEHQVPQPHSQGPCPAAPRCSSSTPPGPSAAHPGGPCPAAPRCSSSTPPGPSAAHPAPKAHDRCCIVRHSLFAFVTSWPIFQQCWFSKATVSITRISYDSIRAKEYTLFVHAFI</sequence>
<gene>
    <name evidence="2" type="ORF">V6N11_055331</name>
</gene>
<feature type="compositionally biased region" description="Polar residues" evidence="1">
    <location>
        <begin position="21"/>
        <end position="33"/>
    </location>
</feature>
<keyword evidence="3" id="KW-1185">Reference proteome</keyword>
<feature type="region of interest" description="Disordered" evidence="1">
    <location>
        <begin position="1"/>
        <end position="111"/>
    </location>
</feature>
<protein>
    <submittedName>
        <fullName evidence="2">Uncharacterized protein</fullName>
    </submittedName>
</protein>